<reference evidence="3 4" key="1">
    <citation type="submission" date="2015-09" db="EMBL/GenBank/DDBJ databases">
        <title>Draft genome of the parasitic nematode Teladorsagia circumcincta isolate WARC Sus (inbred).</title>
        <authorList>
            <person name="Mitreva M."/>
        </authorList>
    </citation>
    <scope>NUCLEOTIDE SEQUENCE [LARGE SCALE GENOMIC DNA]</scope>
    <source>
        <strain evidence="3 4">S</strain>
    </source>
</reference>
<keyword evidence="4" id="KW-1185">Reference proteome</keyword>
<dbReference type="InterPro" id="IPR052861">
    <property type="entry name" value="BPTI/Kunitz_domain"/>
</dbReference>
<dbReference type="AlphaFoldDB" id="A0A2G9U4H7"/>
<feature type="domain" description="BPTI/Kunitz inhibitor" evidence="2">
    <location>
        <begin position="1"/>
        <end position="35"/>
    </location>
</feature>
<feature type="compositionally biased region" description="Polar residues" evidence="1">
    <location>
        <begin position="151"/>
        <end position="179"/>
    </location>
</feature>
<evidence type="ECO:0000256" key="1">
    <source>
        <dbReference type="SAM" id="MobiDB-lite"/>
    </source>
</evidence>
<dbReference type="OrthoDB" id="4473401at2759"/>
<dbReference type="PANTHER" id="PTHR47248">
    <property type="entry name" value="PROTEIN CBG06772"/>
    <property type="match status" value="1"/>
</dbReference>
<dbReference type="PANTHER" id="PTHR47248:SF8">
    <property type="entry name" value="BPTI_KUNITZ INHIBITOR DOMAIN-CONTAINING PROTEIN-RELATED"/>
    <property type="match status" value="1"/>
</dbReference>
<dbReference type="PROSITE" id="PS50279">
    <property type="entry name" value="BPTI_KUNITZ_2"/>
    <property type="match status" value="1"/>
</dbReference>
<dbReference type="SUPFAM" id="SSF57362">
    <property type="entry name" value="BPTI-like"/>
    <property type="match status" value="1"/>
</dbReference>
<proteinExistence type="predicted"/>
<evidence type="ECO:0000313" key="3">
    <source>
        <dbReference type="EMBL" id="PIO65133.1"/>
    </source>
</evidence>
<dbReference type="Proteomes" id="UP000230423">
    <property type="component" value="Unassembled WGS sequence"/>
</dbReference>
<dbReference type="Pfam" id="PF00014">
    <property type="entry name" value="Kunitz_BPTI"/>
    <property type="match status" value="1"/>
</dbReference>
<sequence length="199" mass="21898">YFFDPELERCFSYLYEGCGGGRNTFYTEFECTTTCIAADKFTCGGNKEPRGSCGEPDRICPAGSTCVVGFGGGGLCCDDANEDAWDMEARQQTCPVGNVLTRTREWGQEAVIGKSCTHRFCPYGYDCFQGSRVAHCCGPIPNYKEKLYPENGNSINGDEYANTNQGPRNGQPPQTKVPASSSSSSDESNGNRRYKYRKH</sequence>
<feature type="non-terminal residue" evidence="3">
    <location>
        <position position="1"/>
    </location>
</feature>
<accession>A0A2G9U4H7</accession>
<dbReference type="InterPro" id="IPR002223">
    <property type="entry name" value="Kunitz_BPTI"/>
</dbReference>
<organism evidence="3 4">
    <name type="scientific">Teladorsagia circumcincta</name>
    <name type="common">Brown stomach worm</name>
    <name type="synonym">Ostertagia circumcincta</name>
    <dbReference type="NCBI Taxonomy" id="45464"/>
    <lineage>
        <taxon>Eukaryota</taxon>
        <taxon>Metazoa</taxon>
        <taxon>Ecdysozoa</taxon>
        <taxon>Nematoda</taxon>
        <taxon>Chromadorea</taxon>
        <taxon>Rhabditida</taxon>
        <taxon>Rhabditina</taxon>
        <taxon>Rhabditomorpha</taxon>
        <taxon>Strongyloidea</taxon>
        <taxon>Trichostrongylidae</taxon>
        <taxon>Teladorsagia</taxon>
    </lineage>
</organism>
<dbReference type="InterPro" id="IPR036880">
    <property type="entry name" value="Kunitz_BPTI_sf"/>
</dbReference>
<evidence type="ECO:0000313" key="4">
    <source>
        <dbReference type="Proteomes" id="UP000230423"/>
    </source>
</evidence>
<name>A0A2G9U4H7_TELCI</name>
<feature type="region of interest" description="Disordered" evidence="1">
    <location>
        <begin position="148"/>
        <end position="199"/>
    </location>
</feature>
<evidence type="ECO:0000259" key="2">
    <source>
        <dbReference type="PROSITE" id="PS50279"/>
    </source>
</evidence>
<dbReference type="EMBL" id="KZ349275">
    <property type="protein sequence ID" value="PIO65133.1"/>
    <property type="molecule type" value="Genomic_DNA"/>
</dbReference>
<dbReference type="Gene3D" id="4.10.410.10">
    <property type="entry name" value="Pancreatic trypsin inhibitor Kunitz domain"/>
    <property type="match status" value="1"/>
</dbReference>
<dbReference type="GO" id="GO:0004867">
    <property type="term" value="F:serine-type endopeptidase inhibitor activity"/>
    <property type="evidence" value="ECO:0007669"/>
    <property type="project" value="InterPro"/>
</dbReference>
<protein>
    <submittedName>
        <fullName evidence="3">Kunitz/Bovine pancreatic trypsin inhibitor domain protein</fullName>
    </submittedName>
</protein>
<gene>
    <name evidence="3" type="ORF">TELCIR_13211</name>
</gene>